<evidence type="ECO:0000313" key="14">
    <source>
        <dbReference type="Proteomes" id="UP000186922"/>
    </source>
</evidence>
<evidence type="ECO:0000256" key="2">
    <source>
        <dbReference type="ARBA" id="ARBA00007333"/>
    </source>
</evidence>
<comment type="subunit">
    <text evidence="11">F-type ATPases have 2 components, CF(1) - the catalytic core - and CF(0) - the membrane proton channel. CF(1) and CF(0) have multiple subunits.</text>
</comment>
<dbReference type="EMBL" id="BDGG01000003">
    <property type="protein sequence ID" value="GAU95835.1"/>
    <property type="molecule type" value="Genomic_DNA"/>
</dbReference>
<keyword evidence="14" id="KW-1185">Reference proteome</keyword>
<organism evidence="13 14">
    <name type="scientific">Ramazzottius varieornatus</name>
    <name type="common">Water bear</name>
    <name type="synonym">Tardigrade</name>
    <dbReference type="NCBI Taxonomy" id="947166"/>
    <lineage>
        <taxon>Eukaryota</taxon>
        <taxon>Metazoa</taxon>
        <taxon>Ecdysozoa</taxon>
        <taxon>Tardigrada</taxon>
        <taxon>Eutardigrada</taxon>
        <taxon>Parachela</taxon>
        <taxon>Hypsibioidea</taxon>
        <taxon>Ramazzottiidae</taxon>
        <taxon>Ramazzottius</taxon>
    </lineage>
</organism>
<keyword evidence="8 11" id="KW-0496">Mitochondrion</keyword>
<evidence type="ECO:0000256" key="8">
    <source>
        <dbReference type="ARBA" id="ARBA00023128"/>
    </source>
</evidence>
<keyword evidence="7 11" id="KW-0406">Ion transport</keyword>
<evidence type="ECO:0000256" key="12">
    <source>
        <dbReference type="SAM" id="MobiDB-lite"/>
    </source>
</evidence>
<comment type="subcellular location">
    <subcellularLocation>
        <location evidence="1 11">Mitochondrion inner membrane</location>
    </subcellularLocation>
</comment>
<evidence type="ECO:0000256" key="4">
    <source>
        <dbReference type="ARBA" id="ARBA00022547"/>
    </source>
</evidence>
<dbReference type="AlphaFoldDB" id="A0A1D1V543"/>
<keyword evidence="3 11" id="KW-0813">Transport</keyword>
<comment type="function">
    <text evidence="11">Subunit e, of the mitochondrial membrane ATP synthase complex (F(1)F(0) ATP synthase or Complex V) that produces ATP from ADP in the presence of a proton gradient across the membrane which is generated by electron transport complexes of the respiratory chain. ATP synthase complex consist of a soluble F(1) head domain - the catalytic core - and a membrane F(1) domain - the membrane proton channel. These two domains are linked by a central stalk rotating inside the F(1) region and a stationary peripheral stalk. During catalysis, ATP synthesis in the catalytic domain of F(1) is coupled via a rotary mechanism of the central stalk subunits to proton translocation. In vivo, can only synthesize ATP although its ATP hydrolase activity can be activated artificially in vitro. Part of the complex F(0) domain.</text>
</comment>
<dbReference type="GO" id="GO:0015986">
    <property type="term" value="P:proton motive force-driven ATP synthesis"/>
    <property type="evidence" value="ECO:0007669"/>
    <property type="project" value="InterPro"/>
</dbReference>
<dbReference type="STRING" id="947166.A0A1D1V543"/>
<accession>A0A1D1V543</accession>
<evidence type="ECO:0000256" key="11">
    <source>
        <dbReference type="RuleBase" id="RU367005"/>
    </source>
</evidence>
<protein>
    <recommendedName>
        <fullName evidence="11">ATP synthase F(0) complex subunit e, mitochondrial</fullName>
    </recommendedName>
</protein>
<evidence type="ECO:0000256" key="9">
    <source>
        <dbReference type="ARBA" id="ARBA00023136"/>
    </source>
</evidence>
<proteinExistence type="inferred from homology"/>
<keyword evidence="10 11" id="KW-0066">ATP synthesis</keyword>
<dbReference type="GO" id="GO:0045259">
    <property type="term" value="C:proton-transporting ATP synthase complex"/>
    <property type="evidence" value="ECO:0007669"/>
    <property type="project" value="UniProtKB-UniRule"/>
</dbReference>
<feature type="compositionally biased region" description="Polar residues" evidence="12">
    <location>
        <begin position="17"/>
        <end position="26"/>
    </location>
</feature>
<dbReference type="OrthoDB" id="9982108at2759"/>
<evidence type="ECO:0000256" key="1">
    <source>
        <dbReference type="ARBA" id="ARBA00004273"/>
    </source>
</evidence>
<dbReference type="Pfam" id="PF05680">
    <property type="entry name" value="ATP-synt_E"/>
    <property type="match status" value="1"/>
</dbReference>
<evidence type="ECO:0000256" key="10">
    <source>
        <dbReference type="ARBA" id="ARBA00023310"/>
    </source>
</evidence>
<evidence type="ECO:0000256" key="3">
    <source>
        <dbReference type="ARBA" id="ARBA00022448"/>
    </source>
</evidence>
<reference evidence="13 14" key="1">
    <citation type="journal article" date="2016" name="Nat. Commun.">
        <title>Extremotolerant tardigrade genome and improved radiotolerance of human cultured cells by tardigrade-unique protein.</title>
        <authorList>
            <person name="Hashimoto T."/>
            <person name="Horikawa D.D."/>
            <person name="Saito Y."/>
            <person name="Kuwahara H."/>
            <person name="Kozuka-Hata H."/>
            <person name="Shin-I T."/>
            <person name="Minakuchi Y."/>
            <person name="Ohishi K."/>
            <person name="Motoyama A."/>
            <person name="Aizu T."/>
            <person name="Enomoto A."/>
            <person name="Kondo K."/>
            <person name="Tanaka S."/>
            <person name="Hara Y."/>
            <person name="Koshikawa S."/>
            <person name="Sagara H."/>
            <person name="Miura T."/>
            <person name="Yokobori S."/>
            <person name="Miyagawa K."/>
            <person name="Suzuki Y."/>
            <person name="Kubo T."/>
            <person name="Oyama M."/>
            <person name="Kohara Y."/>
            <person name="Fujiyama A."/>
            <person name="Arakawa K."/>
            <person name="Katayama T."/>
            <person name="Toyoda A."/>
            <person name="Kunieda T."/>
        </authorList>
    </citation>
    <scope>NUCLEOTIDE SEQUENCE [LARGE SCALE GENOMIC DNA]</scope>
    <source>
        <strain evidence="13 14">YOKOZUNA-1</strain>
    </source>
</reference>
<dbReference type="InterPro" id="IPR008386">
    <property type="entry name" value="ATP_synth_F0_esu_mt"/>
</dbReference>
<dbReference type="Proteomes" id="UP000186922">
    <property type="component" value="Unassembled WGS sequence"/>
</dbReference>
<comment type="similarity">
    <text evidence="2 11">Belongs to the ATPase e subunit family.</text>
</comment>
<feature type="compositionally biased region" description="Pro residues" evidence="12">
    <location>
        <begin position="29"/>
        <end position="42"/>
    </location>
</feature>
<comment type="caution">
    <text evidence="13">The sequence shown here is derived from an EMBL/GenBank/DDBJ whole genome shotgun (WGS) entry which is preliminary data.</text>
</comment>
<keyword evidence="5 11" id="KW-0375">Hydrogen ion transport</keyword>
<evidence type="ECO:0000256" key="6">
    <source>
        <dbReference type="ARBA" id="ARBA00022792"/>
    </source>
</evidence>
<sequence length="132" mass="14962">MDQQVSMDTKPSGATLARQTAFVTQRASPKPPPKPLLPPAPISPTIRVARWAALIAGLSYGVWHNRRLVRKEERLHEIEERKRPAREAAALREKNARTREEMLVLAREVGVPVPDDFEDQFRVTSDTKHGKH</sequence>
<feature type="region of interest" description="Disordered" evidence="12">
    <location>
        <begin position="1"/>
        <end position="42"/>
    </location>
</feature>
<keyword evidence="9" id="KW-0472">Membrane</keyword>
<dbReference type="GO" id="GO:0015078">
    <property type="term" value="F:proton transmembrane transporter activity"/>
    <property type="evidence" value="ECO:0007669"/>
    <property type="project" value="InterPro"/>
</dbReference>
<dbReference type="GO" id="GO:0005743">
    <property type="term" value="C:mitochondrial inner membrane"/>
    <property type="evidence" value="ECO:0007669"/>
    <property type="project" value="UniProtKB-SubCell"/>
</dbReference>
<evidence type="ECO:0000256" key="7">
    <source>
        <dbReference type="ARBA" id="ARBA00023065"/>
    </source>
</evidence>
<evidence type="ECO:0000256" key="5">
    <source>
        <dbReference type="ARBA" id="ARBA00022781"/>
    </source>
</evidence>
<evidence type="ECO:0000313" key="13">
    <source>
        <dbReference type="EMBL" id="GAU95835.1"/>
    </source>
</evidence>
<gene>
    <name evidence="13" type="primary">RvY_07380-1</name>
    <name evidence="13" type="synonym">RvY_07380.1</name>
    <name evidence="13" type="ORF">RvY_07380</name>
</gene>
<keyword evidence="6 11" id="KW-0999">Mitochondrion inner membrane</keyword>
<keyword evidence="4 11" id="KW-0138">CF(0)</keyword>
<name>A0A1D1V543_RAMVA</name>